<evidence type="ECO:0000313" key="2">
    <source>
        <dbReference type="Proteomes" id="UP000553632"/>
    </source>
</evidence>
<feature type="non-terminal residue" evidence="1">
    <location>
        <position position="118"/>
    </location>
</feature>
<keyword evidence="2" id="KW-1185">Reference proteome</keyword>
<protein>
    <submittedName>
        <fullName evidence="1">Uncharacterized protein</fullName>
    </submittedName>
</protein>
<sequence>VPSSWAEHKTEACGTALQGHSIDGENKTSLLRSMMDVQCLSHLQRGLLKPAMPGYGTLSQWEYYSEERSGSASSEVLLASFAAAAGGARKRVQSGPVVDGPFLNAVSSPKLLLVPPSE</sequence>
<name>A0A7J6UPD8_PEROL</name>
<comment type="caution">
    <text evidence="1">The sequence shown here is derived from an EMBL/GenBank/DDBJ whole genome shotgun (WGS) entry which is preliminary data.</text>
</comment>
<organism evidence="1 2">
    <name type="scientific">Perkinsus olseni</name>
    <name type="common">Perkinsus atlanticus</name>
    <dbReference type="NCBI Taxonomy" id="32597"/>
    <lineage>
        <taxon>Eukaryota</taxon>
        <taxon>Sar</taxon>
        <taxon>Alveolata</taxon>
        <taxon>Perkinsozoa</taxon>
        <taxon>Perkinsea</taxon>
        <taxon>Perkinsida</taxon>
        <taxon>Perkinsidae</taxon>
        <taxon>Perkinsus</taxon>
    </lineage>
</organism>
<accession>A0A7J6UPD8</accession>
<proteinExistence type="predicted"/>
<gene>
    <name evidence="1" type="ORF">FOZ63_033970</name>
</gene>
<reference evidence="1 2" key="1">
    <citation type="submission" date="2020-04" db="EMBL/GenBank/DDBJ databases">
        <title>Perkinsus olseni comparative genomics.</title>
        <authorList>
            <person name="Bogema D.R."/>
        </authorList>
    </citation>
    <scope>NUCLEOTIDE SEQUENCE [LARGE SCALE GENOMIC DNA]</scope>
    <source>
        <strain evidence="1 2">ATCC PRA-207</strain>
    </source>
</reference>
<dbReference type="EMBL" id="JABANO010000502">
    <property type="protein sequence ID" value="KAF4759169.1"/>
    <property type="molecule type" value="Genomic_DNA"/>
</dbReference>
<dbReference type="AlphaFoldDB" id="A0A7J6UPD8"/>
<evidence type="ECO:0000313" key="1">
    <source>
        <dbReference type="EMBL" id="KAF4759169.1"/>
    </source>
</evidence>
<dbReference type="Proteomes" id="UP000553632">
    <property type="component" value="Unassembled WGS sequence"/>
</dbReference>